<dbReference type="PANTHER" id="PTHR22933:SF31">
    <property type="entry name" value="FI18007P1"/>
    <property type="match status" value="1"/>
</dbReference>
<dbReference type="Proteomes" id="UP000747542">
    <property type="component" value="Unassembled WGS sequence"/>
</dbReference>
<name>A0A8J5N0H5_HOMAM</name>
<accession>A0A8J5N0H5</accession>
<dbReference type="PROSITE" id="PS50940">
    <property type="entry name" value="CHIT_BIND_II"/>
    <property type="match status" value="1"/>
</dbReference>
<feature type="compositionally biased region" description="Basic and acidic residues" evidence="1">
    <location>
        <begin position="110"/>
        <end position="120"/>
    </location>
</feature>
<feature type="compositionally biased region" description="Polar residues" evidence="1">
    <location>
        <begin position="65"/>
        <end position="78"/>
    </location>
</feature>
<sequence length="283" mass="30983">MIQVGRMSELWGILGVLLLVSAPARGDLHAHHHVPTGSPTGSPSTPQPSHGSSSVGPRVPAQDQGEGSTGSPSHTQGYSYEAPSRPLTLPTATHHHRQQTHGPPDEYDEHQDPYHTHQDKYYGGTSGASDSSSMSQPPVLTPYVVPDFMVTSGRNNSGVCEKNIGDPDGDCVPGEALKDYPLYHVVPSTAFSCNDRSPGFYADEEAQCQVWHNCTPGGQQVSFLCPAGTIFNQRHFICDWWYSTDCTKTQDYYHLNEFFYKTYTQVHTRQDDTASNGLYVAPA</sequence>
<dbReference type="EMBL" id="JAHLQT010014894">
    <property type="protein sequence ID" value="KAG7170017.1"/>
    <property type="molecule type" value="Genomic_DNA"/>
</dbReference>
<evidence type="ECO:0000256" key="1">
    <source>
        <dbReference type="SAM" id="MobiDB-lite"/>
    </source>
</evidence>
<feature type="chain" id="PRO_5035206354" evidence="2">
    <location>
        <begin position="27"/>
        <end position="283"/>
    </location>
</feature>
<feature type="domain" description="Chitin-binding type-2" evidence="3">
    <location>
        <begin position="190"/>
        <end position="248"/>
    </location>
</feature>
<proteinExistence type="predicted"/>
<keyword evidence="5" id="KW-1185">Reference proteome</keyword>
<dbReference type="AlphaFoldDB" id="A0A8J5N0H5"/>
<dbReference type="InterPro" id="IPR002557">
    <property type="entry name" value="Chitin-bd_dom"/>
</dbReference>
<feature type="region of interest" description="Disordered" evidence="1">
    <location>
        <begin position="30"/>
        <end position="140"/>
    </location>
</feature>
<dbReference type="InterPro" id="IPR036508">
    <property type="entry name" value="Chitin-bd_dom_sf"/>
</dbReference>
<dbReference type="Pfam" id="PF01607">
    <property type="entry name" value="CBM_14"/>
    <property type="match status" value="1"/>
</dbReference>
<organism evidence="4 5">
    <name type="scientific">Homarus americanus</name>
    <name type="common">American lobster</name>
    <dbReference type="NCBI Taxonomy" id="6706"/>
    <lineage>
        <taxon>Eukaryota</taxon>
        <taxon>Metazoa</taxon>
        <taxon>Ecdysozoa</taxon>
        <taxon>Arthropoda</taxon>
        <taxon>Crustacea</taxon>
        <taxon>Multicrustacea</taxon>
        <taxon>Malacostraca</taxon>
        <taxon>Eumalacostraca</taxon>
        <taxon>Eucarida</taxon>
        <taxon>Decapoda</taxon>
        <taxon>Pleocyemata</taxon>
        <taxon>Astacidea</taxon>
        <taxon>Nephropoidea</taxon>
        <taxon>Nephropidae</taxon>
        <taxon>Homarus</taxon>
    </lineage>
</organism>
<gene>
    <name evidence="4" type="ORF">Hamer_G012239</name>
</gene>
<dbReference type="PANTHER" id="PTHR22933">
    <property type="entry name" value="FI18007P1-RELATED"/>
    <property type="match status" value="1"/>
</dbReference>
<keyword evidence="2" id="KW-0732">Signal</keyword>
<reference evidence="4" key="1">
    <citation type="journal article" date="2021" name="Sci. Adv.">
        <title>The American lobster genome reveals insights on longevity, neural, and immune adaptations.</title>
        <authorList>
            <person name="Polinski J.M."/>
            <person name="Zimin A.V."/>
            <person name="Clark K.F."/>
            <person name="Kohn A.B."/>
            <person name="Sadowski N."/>
            <person name="Timp W."/>
            <person name="Ptitsyn A."/>
            <person name="Khanna P."/>
            <person name="Romanova D.Y."/>
            <person name="Williams P."/>
            <person name="Greenwood S.J."/>
            <person name="Moroz L.L."/>
            <person name="Walt D.R."/>
            <person name="Bodnar A.G."/>
        </authorList>
    </citation>
    <scope>NUCLEOTIDE SEQUENCE</scope>
    <source>
        <strain evidence="4">GMGI-L3</strain>
    </source>
</reference>
<dbReference type="SMART" id="SM00494">
    <property type="entry name" value="ChtBD2"/>
    <property type="match status" value="1"/>
</dbReference>
<feature type="signal peptide" evidence="2">
    <location>
        <begin position="1"/>
        <end position="26"/>
    </location>
</feature>
<dbReference type="GO" id="GO:0008061">
    <property type="term" value="F:chitin binding"/>
    <property type="evidence" value="ECO:0007669"/>
    <property type="project" value="InterPro"/>
</dbReference>
<feature type="compositionally biased region" description="Low complexity" evidence="1">
    <location>
        <begin position="35"/>
        <end position="54"/>
    </location>
</feature>
<evidence type="ECO:0000313" key="4">
    <source>
        <dbReference type="EMBL" id="KAG7170017.1"/>
    </source>
</evidence>
<dbReference type="Gene3D" id="2.170.140.10">
    <property type="entry name" value="Chitin binding domain"/>
    <property type="match status" value="1"/>
</dbReference>
<dbReference type="InterPro" id="IPR052976">
    <property type="entry name" value="Scoloptoxin-like"/>
</dbReference>
<evidence type="ECO:0000259" key="3">
    <source>
        <dbReference type="PROSITE" id="PS50940"/>
    </source>
</evidence>
<comment type="caution">
    <text evidence="4">The sequence shown here is derived from an EMBL/GenBank/DDBJ whole genome shotgun (WGS) entry which is preliminary data.</text>
</comment>
<evidence type="ECO:0000256" key="2">
    <source>
        <dbReference type="SAM" id="SignalP"/>
    </source>
</evidence>
<dbReference type="GO" id="GO:0005576">
    <property type="term" value="C:extracellular region"/>
    <property type="evidence" value="ECO:0007669"/>
    <property type="project" value="InterPro"/>
</dbReference>
<protein>
    <submittedName>
        <fullName evidence="4">U-scoloptoxin(01)-Cw1a-like 22</fullName>
    </submittedName>
</protein>
<dbReference type="SUPFAM" id="SSF57625">
    <property type="entry name" value="Invertebrate chitin-binding proteins"/>
    <property type="match status" value="1"/>
</dbReference>
<evidence type="ECO:0000313" key="5">
    <source>
        <dbReference type="Proteomes" id="UP000747542"/>
    </source>
</evidence>